<dbReference type="Gramene" id="MELO3C035665.2.1">
    <property type="protein sequence ID" value="MELO3C035665.2.1"/>
    <property type="gene ID" value="MELO3C035665.2"/>
</dbReference>
<protein>
    <submittedName>
        <fullName evidence="1">Uncharacterized protein</fullName>
    </submittedName>
</protein>
<accession>A0A9I9ELW9</accession>
<dbReference type="EnsemblPlants" id="MELO3C035665.2.1">
    <property type="protein sequence ID" value="MELO3C035665.2.1"/>
    <property type="gene ID" value="MELO3C035665.2"/>
</dbReference>
<evidence type="ECO:0000313" key="1">
    <source>
        <dbReference type="EnsemblPlants" id="MELO3C035665.2.1"/>
    </source>
</evidence>
<proteinExistence type="predicted"/>
<dbReference type="AlphaFoldDB" id="A0A9I9ELW9"/>
<name>A0A9I9ELW9_CUCME</name>
<organism evidence="1">
    <name type="scientific">Cucumis melo</name>
    <name type="common">Muskmelon</name>
    <dbReference type="NCBI Taxonomy" id="3656"/>
    <lineage>
        <taxon>Eukaryota</taxon>
        <taxon>Viridiplantae</taxon>
        <taxon>Streptophyta</taxon>
        <taxon>Embryophyta</taxon>
        <taxon>Tracheophyta</taxon>
        <taxon>Spermatophyta</taxon>
        <taxon>Magnoliopsida</taxon>
        <taxon>eudicotyledons</taxon>
        <taxon>Gunneridae</taxon>
        <taxon>Pentapetalae</taxon>
        <taxon>rosids</taxon>
        <taxon>fabids</taxon>
        <taxon>Cucurbitales</taxon>
        <taxon>Cucurbitaceae</taxon>
        <taxon>Benincaseae</taxon>
        <taxon>Cucumis</taxon>
    </lineage>
</organism>
<sequence>MCIFPGCPPKPKCQFYPLNQENSRVGFEYVIQDARIIVTKSKFVVHHVFDGEYLKMQMKLYSNLVKFIVIHFYVCSSYSGWQKVRDSELSKFGRSICTFFYSRKVVNNNIKQVAIGSSDVVHAMLGVVCDSAMQRDPNFL</sequence>
<reference evidence="1" key="1">
    <citation type="submission" date="2023-03" db="UniProtKB">
        <authorList>
            <consortium name="EnsemblPlants"/>
        </authorList>
    </citation>
    <scope>IDENTIFICATION</scope>
</reference>